<dbReference type="AlphaFoldDB" id="A0A2T2NJ40"/>
<dbReference type="PANTHER" id="PTHR38847:SF1">
    <property type="entry name" value="PSEUDOURIDINE SYNTHASE RSUA_RLUA-LIKE DOMAIN-CONTAINING PROTEIN"/>
    <property type="match status" value="1"/>
</dbReference>
<sequence>MFKVVTIILIALVVFMDLAVPVVAQTRPPTGTAKVSKVVVDSPDVDTEGSGCRAGTVGVAFSKDNAFMTVLFSDFEAAVGPQAGKARKRAFCRVNVTMSSPGWAFDVNSVDFRGYVNIVKGVNASLVTRWKWVDSKGNDIEGKGNAHKILKGPFEDDFLLHKDGETSDGEKSVCQKASAKLQISLSATLTPTTSSQSGLIQGSSADAAFGELMNLSWRKC</sequence>
<name>A0A2T2NJ40_CORCC</name>
<evidence type="ECO:0000256" key="1">
    <source>
        <dbReference type="SAM" id="SignalP"/>
    </source>
</evidence>
<dbReference type="InterPro" id="IPR025649">
    <property type="entry name" value="DUF4360"/>
</dbReference>
<dbReference type="PANTHER" id="PTHR38847">
    <property type="match status" value="1"/>
</dbReference>
<evidence type="ECO:0008006" key="4">
    <source>
        <dbReference type="Google" id="ProtNLM"/>
    </source>
</evidence>
<feature type="chain" id="PRO_5015573880" description="DUF4360 domain-containing protein" evidence="1">
    <location>
        <begin position="25"/>
        <end position="220"/>
    </location>
</feature>
<evidence type="ECO:0000313" key="2">
    <source>
        <dbReference type="EMBL" id="PSN65447.1"/>
    </source>
</evidence>
<evidence type="ECO:0000313" key="3">
    <source>
        <dbReference type="Proteomes" id="UP000240883"/>
    </source>
</evidence>
<dbReference type="Pfam" id="PF14273">
    <property type="entry name" value="DUF4360"/>
    <property type="match status" value="1"/>
</dbReference>
<reference evidence="2 3" key="1">
    <citation type="journal article" date="2018" name="Front. Microbiol.">
        <title>Genome-Wide Analysis of Corynespora cassiicola Leaf Fall Disease Putative Effectors.</title>
        <authorList>
            <person name="Lopez D."/>
            <person name="Ribeiro S."/>
            <person name="Label P."/>
            <person name="Fumanal B."/>
            <person name="Venisse J.S."/>
            <person name="Kohler A."/>
            <person name="de Oliveira R.R."/>
            <person name="Labutti K."/>
            <person name="Lipzen A."/>
            <person name="Lail K."/>
            <person name="Bauer D."/>
            <person name="Ohm R.A."/>
            <person name="Barry K.W."/>
            <person name="Spatafora J."/>
            <person name="Grigoriev I.V."/>
            <person name="Martin F.M."/>
            <person name="Pujade-Renaud V."/>
        </authorList>
    </citation>
    <scope>NUCLEOTIDE SEQUENCE [LARGE SCALE GENOMIC DNA]</scope>
    <source>
        <strain evidence="2 3">Philippines</strain>
    </source>
</reference>
<dbReference type="STRING" id="1448308.A0A2T2NJ40"/>
<dbReference type="OrthoDB" id="152248at2759"/>
<gene>
    <name evidence="2" type="ORF">BS50DRAFT_645663</name>
</gene>
<organism evidence="2 3">
    <name type="scientific">Corynespora cassiicola Philippines</name>
    <dbReference type="NCBI Taxonomy" id="1448308"/>
    <lineage>
        <taxon>Eukaryota</taxon>
        <taxon>Fungi</taxon>
        <taxon>Dikarya</taxon>
        <taxon>Ascomycota</taxon>
        <taxon>Pezizomycotina</taxon>
        <taxon>Dothideomycetes</taxon>
        <taxon>Pleosporomycetidae</taxon>
        <taxon>Pleosporales</taxon>
        <taxon>Corynesporascaceae</taxon>
        <taxon>Corynespora</taxon>
    </lineage>
</organism>
<accession>A0A2T2NJ40</accession>
<proteinExistence type="predicted"/>
<feature type="signal peptide" evidence="1">
    <location>
        <begin position="1"/>
        <end position="24"/>
    </location>
</feature>
<keyword evidence="1" id="KW-0732">Signal</keyword>
<keyword evidence="3" id="KW-1185">Reference proteome</keyword>
<protein>
    <recommendedName>
        <fullName evidence="4">DUF4360 domain-containing protein</fullName>
    </recommendedName>
</protein>
<dbReference type="EMBL" id="KZ678137">
    <property type="protein sequence ID" value="PSN65447.1"/>
    <property type="molecule type" value="Genomic_DNA"/>
</dbReference>
<dbReference type="Proteomes" id="UP000240883">
    <property type="component" value="Unassembled WGS sequence"/>
</dbReference>